<comment type="subunit">
    <text evidence="9">Forms a complex with SecD. Part of the essential Sec protein translocation apparatus which comprises SecA, SecYEG and auxiliary proteins SecDF. Other proteins may also be involved.</text>
</comment>
<dbReference type="Pfam" id="PF02355">
    <property type="entry name" value="SecD_SecF_C"/>
    <property type="match status" value="1"/>
</dbReference>
<keyword evidence="5 9" id="KW-0653">Protein transport</keyword>
<comment type="caution">
    <text evidence="12">The sequence shown here is derived from an EMBL/GenBank/DDBJ whole genome shotgun (WGS) entry which is preliminary data.</text>
</comment>
<dbReference type="PRINTS" id="PR01755">
    <property type="entry name" value="SECFTRNLCASE"/>
</dbReference>
<dbReference type="InterPro" id="IPR048634">
    <property type="entry name" value="SecD_SecF_C"/>
</dbReference>
<gene>
    <name evidence="9" type="primary">secF</name>
    <name evidence="12" type="ORF">EV188_11375</name>
</gene>
<name>A0A4R6UK37_9PSEU</name>
<dbReference type="SUPFAM" id="SSF82866">
    <property type="entry name" value="Multidrug efflux transporter AcrB transmembrane domain"/>
    <property type="match status" value="1"/>
</dbReference>
<evidence type="ECO:0000313" key="12">
    <source>
        <dbReference type="EMBL" id="TDQ47330.1"/>
    </source>
</evidence>
<keyword evidence="8 9" id="KW-0472">Membrane</keyword>
<feature type="transmembrane region" description="Helical" evidence="9">
    <location>
        <begin position="266"/>
        <end position="287"/>
    </location>
</feature>
<evidence type="ECO:0000259" key="11">
    <source>
        <dbReference type="Pfam" id="PF02355"/>
    </source>
</evidence>
<evidence type="ECO:0000313" key="13">
    <source>
        <dbReference type="Proteomes" id="UP000295705"/>
    </source>
</evidence>
<accession>A0A4R6UK37</accession>
<reference evidence="12 13" key="1">
    <citation type="submission" date="2019-03" db="EMBL/GenBank/DDBJ databases">
        <title>Genomic Encyclopedia of Type Strains, Phase IV (KMG-IV): sequencing the most valuable type-strain genomes for metagenomic binning, comparative biology and taxonomic classification.</title>
        <authorList>
            <person name="Goeker M."/>
        </authorList>
    </citation>
    <scope>NUCLEOTIDE SEQUENCE [LARGE SCALE GENOMIC DNA]</scope>
    <source>
        <strain evidence="12 13">DSM 45775</strain>
    </source>
</reference>
<protein>
    <recommendedName>
        <fullName evidence="9">Protein-export membrane protein SecF</fullName>
    </recommendedName>
</protein>
<feature type="compositionally biased region" description="Acidic residues" evidence="10">
    <location>
        <begin position="32"/>
        <end position="54"/>
    </location>
</feature>
<feature type="transmembrane region" description="Helical" evidence="9">
    <location>
        <begin position="87"/>
        <end position="107"/>
    </location>
</feature>
<dbReference type="PANTHER" id="PTHR30081:SF8">
    <property type="entry name" value="PROTEIN TRANSLOCASE SUBUNIT SECF"/>
    <property type="match status" value="1"/>
</dbReference>
<keyword evidence="4 9" id="KW-0812">Transmembrane</keyword>
<dbReference type="GO" id="GO:0015450">
    <property type="term" value="F:protein-transporting ATPase activity"/>
    <property type="evidence" value="ECO:0007669"/>
    <property type="project" value="InterPro"/>
</dbReference>
<dbReference type="InterPro" id="IPR022645">
    <property type="entry name" value="SecD/SecF_bac"/>
</dbReference>
<feature type="transmembrane region" description="Helical" evidence="9">
    <location>
        <begin position="325"/>
        <end position="346"/>
    </location>
</feature>
<sequence>MTRSTGRPGGRRHVEELTGEMAEDRLDGRDEDRDDEVLDDADDVDDVDDVDEGADEARPRPGKKPSRLDMLYRGNGGLDIVGRSKTWYAVFGAALVICILSMVIRGFNFGIDFEGGTSVQMPANGAGGVVQTGQVEQVYAESLGFPPTSVQSAGQGATATIIIRSESLDIGQVIALRQALFDRFQPIGSTGVPDPAAISDSAVSASWGGEITQQALIALAVFLVLVTIYLSFYFERRMAFAALIALANDIIITAGVYSLVGFEVSPATVIGLLTILGFSLYDTVVVFDKVRENTRGLLGLTRRTYAEAANLAVNQTLMRSLNTSLIAALPLIGLFVVGVVLLGVGVLGDLALVQLVGTIVGAASSVLLATPIVVDLAMRDKRWIAQADKVRARRAKAARKAAGGTGEAGAAGDASGPSTDVLDTREVAAAGAGRARAGGTSREAAASTAPRPGARPAGKTGRPSGKRRK</sequence>
<keyword evidence="6 9" id="KW-1133">Transmembrane helix</keyword>
<dbReference type="Pfam" id="PF07549">
    <property type="entry name" value="Sec_GG"/>
    <property type="match status" value="1"/>
</dbReference>
<evidence type="ECO:0000256" key="4">
    <source>
        <dbReference type="ARBA" id="ARBA00022692"/>
    </source>
</evidence>
<dbReference type="InterPro" id="IPR005665">
    <property type="entry name" value="SecF_bac"/>
</dbReference>
<dbReference type="GO" id="GO:0006605">
    <property type="term" value="P:protein targeting"/>
    <property type="evidence" value="ECO:0007669"/>
    <property type="project" value="UniProtKB-UniRule"/>
</dbReference>
<dbReference type="GO" id="GO:0043952">
    <property type="term" value="P:protein transport by the Sec complex"/>
    <property type="evidence" value="ECO:0007669"/>
    <property type="project" value="UniProtKB-UniRule"/>
</dbReference>
<dbReference type="InterPro" id="IPR022646">
    <property type="entry name" value="SecD/SecF_CS"/>
</dbReference>
<evidence type="ECO:0000256" key="7">
    <source>
        <dbReference type="ARBA" id="ARBA00023010"/>
    </source>
</evidence>
<dbReference type="RefSeq" id="WP_424922960.1">
    <property type="nucleotide sequence ID" value="NZ_BAABHR010000068.1"/>
</dbReference>
<dbReference type="PANTHER" id="PTHR30081">
    <property type="entry name" value="PROTEIN-EXPORT MEMBRANE PROTEIN SEC"/>
    <property type="match status" value="1"/>
</dbReference>
<evidence type="ECO:0000256" key="10">
    <source>
        <dbReference type="SAM" id="MobiDB-lite"/>
    </source>
</evidence>
<dbReference type="EMBL" id="SNYO01000013">
    <property type="protein sequence ID" value="TDQ47330.1"/>
    <property type="molecule type" value="Genomic_DNA"/>
</dbReference>
<evidence type="ECO:0000256" key="8">
    <source>
        <dbReference type="ARBA" id="ARBA00023136"/>
    </source>
</evidence>
<evidence type="ECO:0000256" key="9">
    <source>
        <dbReference type="HAMAP-Rule" id="MF_01464"/>
    </source>
</evidence>
<feature type="compositionally biased region" description="Low complexity" evidence="10">
    <location>
        <begin position="427"/>
        <end position="449"/>
    </location>
</feature>
<feature type="transmembrane region" description="Helical" evidence="9">
    <location>
        <begin position="211"/>
        <end position="232"/>
    </location>
</feature>
<dbReference type="GO" id="GO:0065002">
    <property type="term" value="P:intracellular protein transmembrane transport"/>
    <property type="evidence" value="ECO:0007669"/>
    <property type="project" value="UniProtKB-UniRule"/>
</dbReference>
<keyword evidence="13" id="KW-1185">Reference proteome</keyword>
<dbReference type="InterPro" id="IPR055344">
    <property type="entry name" value="SecD_SecF_C_bact"/>
</dbReference>
<keyword evidence="2 9" id="KW-0813">Transport</keyword>
<comment type="function">
    <text evidence="9">Part of the Sec protein translocase complex. Interacts with the SecYEG preprotein conducting channel. SecDF uses the proton motive force (PMF) to complete protein translocation after the ATP-dependent function of SecA.</text>
</comment>
<evidence type="ECO:0000256" key="5">
    <source>
        <dbReference type="ARBA" id="ARBA00022927"/>
    </source>
</evidence>
<dbReference type="NCBIfam" id="TIGR00916">
    <property type="entry name" value="2A0604s01"/>
    <property type="match status" value="1"/>
</dbReference>
<feature type="domain" description="Protein export membrane protein SecD/SecF C-terminal" evidence="11">
    <location>
        <begin position="194"/>
        <end position="378"/>
    </location>
</feature>
<dbReference type="Proteomes" id="UP000295705">
    <property type="component" value="Unassembled WGS sequence"/>
</dbReference>
<proteinExistence type="inferred from homology"/>
<feature type="region of interest" description="Disordered" evidence="10">
    <location>
        <begin position="1"/>
        <end position="68"/>
    </location>
</feature>
<feature type="region of interest" description="Disordered" evidence="10">
    <location>
        <begin position="398"/>
        <end position="469"/>
    </location>
</feature>
<evidence type="ECO:0000256" key="2">
    <source>
        <dbReference type="ARBA" id="ARBA00022448"/>
    </source>
</evidence>
<keyword evidence="7 9" id="KW-0811">Translocation</keyword>
<comment type="similarity">
    <text evidence="9">Belongs to the SecD/SecF family. SecF subfamily.</text>
</comment>
<comment type="subcellular location">
    <subcellularLocation>
        <location evidence="1 9">Cell membrane</location>
        <topology evidence="1 9">Multi-pass membrane protein</topology>
    </subcellularLocation>
</comment>
<organism evidence="12 13">
    <name type="scientific">Actinomycetospora succinea</name>
    <dbReference type="NCBI Taxonomy" id="663603"/>
    <lineage>
        <taxon>Bacteria</taxon>
        <taxon>Bacillati</taxon>
        <taxon>Actinomycetota</taxon>
        <taxon>Actinomycetes</taxon>
        <taxon>Pseudonocardiales</taxon>
        <taxon>Pseudonocardiaceae</taxon>
        <taxon>Actinomycetospora</taxon>
    </lineage>
</organism>
<dbReference type="HAMAP" id="MF_01464_B">
    <property type="entry name" value="SecF_B"/>
    <property type="match status" value="1"/>
</dbReference>
<feature type="transmembrane region" description="Helical" evidence="9">
    <location>
        <begin position="239"/>
        <end position="260"/>
    </location>
</feature>
<feature type="compositionally biased region" description="Basic and acidic residues" evidence="10">
    <location>
        <begin position="12"/>
        <end position="31"/>
    </location>
</feature>
<keyword evidence="3 9" id="KW-1003">Cell membrane</keyword>
<evidence type="ECO:0000256" key="3">
    <source>
        <dbReference type="ARBA" id="ARBA00022475"/>
    </source>
</evidence>
<feature type="transmembrane region" description="Helical" evidence="9">
    <location>
        <begin position="352"/>
        <end position="374"/>
    </location>
</feature>
<dbReference type="AlphaFoldDB" id="A0A4R6UK37"/>
<evidence type="ECO:0000256" key="1">
    <source>
        <dbReference type="ARBA" id="ARBA00004651"/>
    </source>
</evidence>
<dbReference type="Gene3D" id="1.20.1640.10">
    <property type="entry name" value="Multidrug efflux transporter AcrB transmembrane domain"/>
    <property type="match status" value="1"/>
</dbReference>
<evidence type="ECO:0000256" key="6">
    <source>
        <dbReference type="ARBA" id="ARBA00022989"/>
    </source>
</evidence>
<dbReference type="NCBIfam" id="TIGR00966">
    <property type="entry name" value="transloc_SecF"/>
    <property type="match status" value="1"/>
</dbReference>
<dbReference type="GO" id="GO:0005886">
    <property type="term" value="C:plasma membrane"/>
    <property type="evidence" value="ECO:0007669"/>
    <property type="project" value="UniProtKB-SubCell"/>
</dbReference>
<dbReference type="InterPro" id="IPR022813">
    <property type="entry name" value="SecD/SecF_arch_bac"/>
</dbReference>